<evidence type="ECO:0000313" key="3">
    <source>
        <dbReference type="Proteomes" id="UP000240505"/>
    </source>
</evidence>
<gene>
    <name evidence="2" type="ORF">C9I28_05300</name>
</gene>
<keyword evidence="3" id="KW-1185">Reference proteome</keyword>
<keyword evidence="1" id="KW-0732">Signal</keyword>
<evidence type="ECO:0008006" key="4">
    <source>
        <dbReference type="Google" id="ProtNLM"/>
    </source>
</evidence>
<reference evidence="2 3" key="1">
    <citation type="submission" date="2018-03" db="EMBL/GenBank/DDBJ databases">
        <title>Massilia armeniaca sp. nov., isolated from desert soil.</title>
        <authorList>
            <person name="Huang H."/>
            <person name="Ren M."/>
        </authorList>
    </citation>
    <scope>NUCLEOTIDE SEQUENCE [LARGE SCALE GENOMIC DNA]</scope>
    <source>
        <strain evidence="2 3">ZMN-3</strain>
    </source>
</reference>
<evidence type="ECO:0000256" key="1">
    <source>
        <dbReference type="SAM" id="SignalP"/>
    </source>
</evidence>
<dbReference type="InterPro" id="IPR011990">
    <property type="entry name" value="TPR-like_helical_dom_sf"/>
</dbReference>
<dbReference type="RefSeq" id="WP_107140556.1">
    <property type="nucleotide sequence ID" value="NZ_CP028324.1"/>
</dbReference>
<dbReference type="KEGG" id="masz:C9I28_05300"/>
<dbReference type="Gene3D" id="1.25.40.10">
    <property type="entry name" value="Tetratricopeptide repeat domain"/>
    <property type="match status" value="1"/>
</dbReference>
<dbReference type="OrthoDB" id="9777400at2"/>
<feature type="signal peptide" evidence="1">
    <location>
        <begin position="1"/>
        <end position="19"/>
    </location>
</feature>
<feature type="chain" id="PRO_5015358888" description="Tetratricopeptide repeat protein" evidence="1">
    <location>
        <begin position="20"/>
        <end position="382"/>
    </location>
</feature>
<protein>
    <recommendedName>
        <fullName evidence="4">Tetratricopeptide repeat protein</fullName>
    </recommendedName>
</protein>
<name>A0A2R4C6H6_9BURK</name>
<organism evidence="2 3">
    <name type="scientific">Pseudoduganella armeniaca</name>
    <dbReference type="NCBI Taxonomy" id="2072590"/>
    <lineage>
        <taxon>Bacteria</taxon>
        <taxon>Pseudomonadati</taxon>
        <taxon>Pseudomonadota</taxon>
        <taxon>Betaproteobacteria</taxon>
        <taxon>Burkholderiales</taxon>
        <taxon>Oxalobacteraceae</taxon>
        <taxon>Telluria group</taxon>
        <taxon>Pseudoduganella</taxon>
    </lineage>
</organism>
<evidence type="ECO:0000313" key="2">
    <source>
        <dbReference type="EMBL" id="AVR95204.1"/>
    </source>
</evidence>
<sequence>MRGVLLFAGAWLAAGCAAAPYRPATDDTVVTTVARRAGMPEIRQLQARLAAAPADLPTALALARRYVALGRAEADPRYFGHAQAVLAPWWGRADAPPEVRLLRAQLLQNAHQFSAALADLQAVTVSQPRNAEAWLTQAVVQAVQGDHAGATASCARVTTLADQLAGFACLAAASANTARMAASERLLAATLERSAGAPDEVRVWALTLLAESAARRGAAGTSERYYLMALALAPNDHYLLGAYADFLLDAGRPAEVLALLRARHRIDALLLRYALALRAAGGQRAALAAAVAELQARFDAAAQRGDSVHLREEARFMLHLRGEPAAALALARQNWQVQKEPADLRILLEAAQLAGDERTARAARDWMRRNGTQDVMLAGSRP</sequence>
<dbReference type="PROSITE" id="PS51257">
    <property type="entry name" value="PROKAR_LIPOPROTEIN"/>
    <property type="match status" value="1"/>
</dbReference>
<dbReference type="InterPro" id="IPR019734">
    <property type="entry name" value="TPR_rpt"/>
</dbReference>
<dbReference type="SUPFAM" id="SSF48452">
    <property type="entry name" value="TPR-like"/>
    <property type="match status" value="1"/>
</dbReference>
<dbReference type="EMBL" id="CP028324">
    <property type="protein sequence ID" value="AVR95204.1"/>
    <property type="molecule type" value="Genomic_DNA"/>
</dbReference>
<accession>A0A2R4C6H6</accession>
<dbReference type="Proteomes" id="UP000240505">
    <property type="component" value="Chromosome"/>
</dbReference>
<dbReference type="AlphaFoldDB" id="A0A2R4C6H6"/>
<dbReference type="SMART" id="SM00028">
    <property type="entry name" value="TPR"/>
    <property type="match status" value="3"/>
</dbReference>
<proteinExistence type="predicted"/>